<dbReference type="Pfam" id="PF13622">
    <property type="entry name" value="4HBT_3"/>
    <property type="match status" value="1"/>
</dbReference>
<dbReference type="Pfam" id="PF20789">
    <property type="entry name" value="4HBT_3C"/>
    <property type="match status" value="1"/>
</dbReference>
<feature type="domain" description="Acyl-CoA thioesterase-like N-terminal HotDog" evidence="1">
    <location>
        <begin position="26"/>
        <end position="110"/>
    </location>
</feature>
<dbReference type="RefSeq" id="WP_154078241.1">
    <property type="nucleotide sequence ID" value="NZ_CP045929.1"/>
</dbReference>
<reference evidence="4" key="1">
    <citation type="submission" date="2019-11" db="EMBL/GenBank/DDBJ databases">
        <title>The complete genome sequence of Saccharopolyspora sp. E2A.</title>
        <authorList>
            <person name="Zhang G."/>
        </authorList>
    </citation>
    <scope>NUCLEOTIDE SEQUENCE [LARGE SCALE GENOMIC DNA]</scope>
    <source>
        <strain evidence="4">E2A</strain>
    </source>
</reference>
<feature type="domain" description="Acyl-CoA thioesterase-like C-terminal" evidence="2">
    <location>
        <begin position="123"/>
        <end position="262"/>
    </location>
</feature>
<gene>
    <name evidence="3" type="ORF">GIY23_21025</name>
</gene>
<dbReference type="InterPro" id="IPR052389">
    <property type="entry name" value="Sec_Metab_Biosynth-Assoc"/>
</dbReference>
<evidence type="ECO:0000259" key="1">
    <source>
        <dbReference type="Pfam" id="PF13622"/>
    </source>
</evidence>
<dbReference type="InterPro" id="IPR049450">
    <property type="entry name" value="ACOT8-like_C"/>
</dbReference>
<evidence type="ECO:0000259" key="2">
    <source>
        <dbReference type="Pfam" id="PF20789"/>
    </source>
</evidence>
<keyword evidence="4" id="KW-1185">Reference proteome</keyword>
<dbReference type="Proteomes" id="UP000371041">
    <property type="component" value="Chromosome"/>
</dbReference>
<accession>A0A5Q3QAI6</accession>
<dbReference type="InterPro" id="IPR042171">
    <property type="entry name" value="Acyl-CoA_hotdog"/>
</dbReference>
<organism evidence="3 4">
    <name type="scientific">Allosaccharopolyspora coralli</name>
    <dbReference type="NCBI Taxonomy" id="2665642"/>
    <lineage>
        <taxon>Bacteria</taxon>
        <taxon>Bacillati</taxon>
        <taxon>Actinomycetota</taxon>
        <taxon>Actinomycetes</taxon>
        <taxon>Pseudonocardiales</taxon>
        <taxon>Pseudonocardiaceae</taxon>
        <taxon>Allosaccharopolyspora</taxon>
    </lineage>
</organism>
<dbReference type="EMBL" id="CP045929">
    <property type="protein sequence ID" value="QGK71671.1"/>
    <property type="molecule type" value="Genomic_DNA"/>
</dbReference>
<dbReference type="KEGG" id="sace:GIY23_21025"/>
<name>A0A5Q3QAI6_9PSEU</name>
<proteinExistence type="predicted"/>
<dbReference type="InterPro" id="IPR029069">
    <property type="entry name" value="HotDog_dom_sf"/>
</dbReference>
<dbReference type="PANTHER" id="PTHR38110">
    <property type="entry name" value="CHROMOSOME 23, WHOLE GENOME SHOTGUN SEQUENCE"/>
    <property type="match status" value="1"/>
</dbReference>
<evidence type="ECO:0000313" key="4">
    <source>
        <dbReference type="Proteomes" id="UP000371041"/>
    </source>
</evidence>
<sequence>MSDVPDDVLDTPLRPLGDGSFIADLHPDWAVADRPHGGYLQAVLTRAAEAGLPGHDLAPLAVSAQYLSAPKIGPVLLRSETLKTGRTVTVVRAVLEQSGRSCVEATVTFGVLPDSAPTWADVPDDMPAHPTPDSVDLAQLDQPMGVYRACDVRIDVDGAGFLIGDTTQPPRLRLWARPRDRRADLLFALIAGDLTVPVTFNLGRTGWTPTVQMTSLLRARPANGWLRLVVDCKAVHGGWFDEDTMVLDSAGRLVCQSRQLALTPAQA</sequence>
<protein>
    <submittedName>
        <fullName evidence="3">Thioesterase family protein</fullName>
    </submittedName>
</protein>
<dbReference type="Gene3D" id="2.40.160.210">
    <property type="entry name" value="Acyl-CoA thioesterase, double hotdog domain"/>
    <property type="match status" value="1"/>
</dbReference>
<evidence type="ECO:0000313" key="3">
    <source>
        <dbReference type="EMBL" id="QGK71671.1"/>
    </source>
</evidence>
<dbReference type="InterPro" id="IPR049449">
    <property type="entry name" value="TesB_ACOT8-like_N"/>
</dbReference>
<dbReference type="AlphaFoldDB" id="A0A5Q3QAI6"/>
<dbReference type="PANTHER" id="PTHR38110:SF1">
    <property type="entry name" value="THIOESTERASE DOMAIN-CONTAINING PROTEIN"/>
    <property type="match status" value="1"/>
</dbReference>
<dbReference type="SUPFAM" id="SSF54637">
    <property type="entry name" value="Thioesterase/thiol ester dehydrase-isomerase"/>
    <property type="match status" value="2"/>
</dbReference>